<evidence type="ECO:0000256" key="3">
    <source>
        <dbReference type="ARBA" id="ARBA00022448"/>
    </source>
</evidence>
<evidence type="ECO:0000259" key="12">
    <source>
        <dbReference type="Pfam" id="PF25885"/>
    </source>
</evidence>
<feature type="transmembrane region" description="Helical" evidence="11">
    <location>
        <begin position="36"/>
        <end position="57"/>
    </location>
</feature>
<dbReference type="GO" id="GO:0015721">
    <property type="term" value="P:bile acid and bile salt transport"/>
    <property type="evidence" value="ECO:0007669"/>
    <property type="project" value="UniProtKB-ARBA"/>
</dbReference>
<name>A0A7G9RJZ4_9BURK</name>
<sequence length="454" mass="47290">MTDQTKPNTAAPAPASASAAPAPSASAGNPQGRRKGLTIVAAACIVGALAWGGWHWMVARNYQTTDNAYVGGNVVQITPQVGGTVISIGADDTDFVKPGQLLVQLDTADALVALSQAESQLAQTVRQTRTLYANNAPLMAQVAAKQADLSRLQAEAARTADDVERRRPLTLTGAVGQEEFHHAQAQAKSAKDAVTAAQAAVRAAQAQLDAAEATTKGSNSADYPTVLAAAAKVREAYLALERTRLISPVGGYVAKRGVQLGQRVAAGSPLMTVVDLHNLWVDANFKESQLADLRIGQKTELEADVYGDKVTYHGTIVGLGAGTGAAFSLLPAQNATGNWIKVVQRVPVRISLDPADLAKHPLRVGLSMEVKTDIRDQSGTMLASTQRQAPVAQTSLYDASMPEAEARIAQIIAGKNLPPLTRLPALSEQAVKAIGAQAEPSAAQSPAADASNAQ</sequence>
<comment type="similarity">
    <text evidence="2">Belongs to the membrane fusion protein (MFP) (TC 8.A.1) family.</text>
</comment>
<reference evidence="13 14" key="1">
    <citation type="submission" date="2020-08" db="EMBL/GenBank/DDBJ databases">
        <title>Genome sequence of Diaphorobacter ruginosibacter DSM 27467T.</title>
        <authorList>
            <person name="Hyun D.-W."/>
            <person name="Bae J.-W."/>
        </authorList>
    </citation>
    <scope>NUCLEOTIDE SEQUENCE [LARGE SCALE GENOMIC DNA]</scope>
    <source>
        <strain evidence="13 14">DSM 27467</strain>
    </source>
</reference>
<evidence type="ECO:0000256" key="11">
    <source>
        <dbReference type="SAM" id="Phobius"/>
    </source>
</evidence>
<dbReference type="Proteomes" id="UP000515811">
    <property type="component" value="Chromosome"/>
</dbReference>
<dbReference type="PANTHER" id="PTHR30386:SF19">
    <property type="entry name" value="MULTIDRUG EXPORT PROTEIN EMRA-RELATED"/>
    <property type="match status" value="1"/>
</dbReference>
<proteinExistence type="inferred from homology"/>
<dbReference type="RefSeq" id="WP_187596192.1">
    <property type="nucleotide sequence ID" value="NZ_CP060714.1"/>
</dbReference>
<evidence type="ECO:0000256" key="6">
    <source>
        <dbReference type="ARBA" id="ARBA00022692"/>
    </source>
</evidence>
<feature type="compositionally biased region" description="Low complexity" evidence="10">
    <location>
        <begin position="10"/>
        <end position="27"/>
    </location>
</feature>
<dbReference type="Gene3D" id="2.40.30.170">
    <property type="match status" value="1"/>
</dbReference>
<evidence type="ECO:0000256" key="2">
    <source>
        <dbReference type="ARBA" id="ARBA00009477"/>
    </source>
</evidence>
<feature type="domain" description="Multidrug export protein EmrA/FarA alpha-helical hairpin" evidence="12">
    <location>
        <begin position="109"/>
        <end position="243"/>
    </location>
</feature>
<keyword evidence="4" id="KW-1003">Cell membrane</keyword>
<dbReference type="FunFam" id="2.40.30.170:FF:000003">
    <property type="entry name" value="Multidrug resistance protein A"/>
    <property type="match status" value="1"/>
</dbReference>
<evidence type="ECO:0000256" key="4">
    <source>
        <dbReference type="ARBA" id="ARBA00022475"/>
    </source>
</evidence>
<keyword evidence="8 11" id="KW-0472">Membrane</keyword>
<keyword evidence="9" id="KW-0175">Coiled coil</keyword>
<evidence type="ECO:0000313" key="14">
    <source>
        <dbReference type="Proteomes" id="UP000515811"/>
    </source>
</evidence>
<comment type="subcellular location">
    <subcellularLocation>
        <location evidence="1">Cell inner membrane</location>
        <topology evidence="1">Single-pass membrane protein</topology>
    </subcellularLocation>
</comment>
<evidence type="ECO:0000256" key="7">
    <source>
        <dbReference type="ARBA" id="ARBA00022989"/>
    </source>
</evidence>
<evidence type="ECO:0000256" key="5">
    <source>
        <dbReference type="ARBA" id="ARBA00022519"/>
    </source>
</evidence>
<dbReference type="GO" id="GO:0046677">
    <property type="term" value="P:response to antibiotic"/>
    <property type="evidence" value="ECO:0007669"/>
    <property type="project" value="UniProtKB-ARBA"/>
</dbReference>
<dbReference type="InterPro" id="IPR050739">
    <property type="entry name" value="MFP"/>
</dbReference>
<keyword evidence="7 11" id="KW-1133">Transmembrane helix</keyword>
<keyword evidence="5" id="KW-0997">Cell inner membrane</keyword>
<evidence type="ECO:0000256" key="9">
    <source>
        <dbReference type="SAM" id="Coils"/>
    </source>
</evidence>
<dbReference type="EMBL" id="CP060714">
    <property type="protein sequence ID" value="QNN55919.1"/>
    <property type="molecule type" value="Genomic_DNA"/>
</dbReference>
<evidence type="ECO:0000313" key="13">
    <source>
        <dbReference type="EMBL" id="QNN55919.1"/>
    </source>
</evidence>
<dbReference type="PANTHER" id="PTHR30386">
    <property type="entry name" value="MEMBRANE FUSION SUBUNIT OF EMRAB-TOLC MULTIDRUG EFFLUX PUMP"/>
    <property type="match status" value="1"/>
</dbReference>
<gene>
    <name evidence="13" type="ORF">H9K76_15115</name>
</gene>
<evidence type="ECO:0000256" key="1">
    <source>
        <dbReference type="ARBA" id="ARBA00004377"/>
    </source>
</evidence>
<protein>
    <submittedName>
        <fullName evidence="13">Efflux RND transporter periplasmic adaptor subunit</fullName>
    </submittedName>
</protein>
<organism evidence="13 14">
    <name type="scientific">Diaphorobacter ruginosibacter</name>
    <dbReference type="NCBI Taxonomy" id="1715720"/>
    <lineage>
        <taxon>Bacteria</taxon>
        <taxon>Pseudomonadati</taxon>
        <taxon>Pseudomonadota</taxon>
        <taxon>Betaproteobacteria</taxon>
        <taxon>Burkholderiales</taxon>
        <taxon>Comamonadaceae</taxon>
        <taxon>Diaphorobacter</taxon>
    </lineage>
</organism>
<dbReference type="AlphaFoldDB" id="A0A7G9RJZ4"/>
<dbReference type="SUPFAM" id="SSF111369">
    <property type="entry name" value="HlyD-like secretion proteins"/>
    <property type="match status" value="2"/>
</dbReference>
<keyword evidence="3" id="KW-0813">Transport</keyword>
<dbReference type="Gene3D" id="2.40.50.100">
    <property type="match status" value="1"/>
</dbReference>
<feature type="coiled-coil region" evidence="9">
    <location>
        <begin position="187"/>
        <end position="214"/>
    </location>
</feature>
<keyword evidence="6 11" id="KW-0812">Transmembrane</keyword>
<evidence type="ECO:0000256" key="10">
    <source>
        <dbReference type="SAM" id="MobiDB-lite"/>
    </source>
</evidence>
<dbReference type="Gene3D" id="1.10.287.470">
    <property type="entry name" value="Helix hairpin bin"/>
    <property type="match status" value="2"/>
</dbReference>
<dbReference type="GO" id="GO:0005886">
    <property type="term" value="C:plasma membrane"/>
    <property type="evidence" value="ECO:0007669"/>
    <property type="project" value="UniProtKB-SubCell"/>
</dbReference>
<accession>A0A7G9RJZ4</accession>
<dbReference type="KEGG" id="drg:H9K76_15115"/>
<evidence type="ECO:0000256" key="8">
    <source>
        <dbReference type="ARBA" id="ARBA00023136"/>
    </source>
</evidence>
<dbReference type="Pfam" id="PF25885">
    <property type="entry name" value="HH_EMRA"/>
    <property type="match status" value="1"/>
</dbReference>
<feature type="region of interest" description="Disordered" evidence="10">
    <location>
        <begin position="1"/>
        <end position="32"/>
    </location>
</feature>
<dbReference type="GO" id="GO:1990961">
    <property type="term" value="P:xenobiotic detoxification by transmembrane export across the plasma membrane"/>
    <property type="evidence" value="ECO:0007669"/>
    <property type="project" value="UniProtKB-ARBA"/>
</dbReference>
<dbReference type="InterPro" id="IPR058633">
    <property type="entry name" value="EmrA/FarA_HH"/>
</dbReference>
<keyword evidence="14" id="KW-1185">Reference proteome</keyword>